<dbReference type="AlphaFoldDB" id="A0A4U1I3Y2"/>
<dbReference type="RefSeq" id="WP_136896232.1">
    <property type="nucleotide sequence ID" value="NZ_SWJE01000008.1"/>
</dbReference>
<sequence>MDKLATYVGAIHGQPSAVKIVGVETKRESWSDQGFDVDRQETVYSFDNGVVIRRVVELDDFPADLACAECWINYDVIEHGRGRTVSPSSKSFDNACRETFWLKFHSEPRV</sequence>
<reference evidence="1 2" key="1">
    <citation type="submission" date="2019-04" db="EMBL/GenBank/DDBJ databases">
        <title>Trinickia sp. 7GSK02, isolated from subtropical forest soil.</title>
        <authorList>
            <person name="Gao Z.-H."/>
            <person name="Qiu L.-H."/>
        </authorList>
    </citation>
    <scope>NUCLEOTIDE SEQUENCE [LARGE SCALE GENOMIC DNA]</scope>
    <source>
        <strain evidence="1 2">7GSK02</strain>
    </source>
</reference>
<evidence type="ECO:0000313" key="2">
    <source>
        <dbReference type="Proteomes" id="UP000305539"/>
    </source>
</evidence>
<evidence type="ECO:0000313" key="1">
    <source>
        <dbReference type="EMBL" id="TKC87968.1"/>
    </source>
</evidence>
<organism evidence="1 2">
    <name type="scientific">Trinickia terrae</name>
    <dbReference type="NCBI Taxonomy" id="2571161"/>
    <lineage>
        <taxon>Bacteria</taxon>
        <taxon>Pseudomonadati</taxon>
        <taxon>Pseudomonadota</taxon>
        <taxon>Betaproteobacteria</taxon>
        <taxon>Burkholderiales</taxon>
        <taxon>Burkholderiaceae</taxon>
        <taxon>Trinickia</taxon>
    </lineage>
</organism>
<proteinExistence type="predicted"/>
<comment type="caution">
    <text evidence="1">The sequence shown here is derived from an EMBL/GenBank/DDBJ whole genome shotgun (WGS) entry which is preliminary data.</text>
</comment>
<dbReference type="Proteomes" id="UP000305539">
    <property type="component" value="Unassembled WGS sequence"/>
</dbReference>
<dbReference type="EMBL" id="SWJE01000008">
    <property type="protein sequence ID" value="TKC87968.1"/>
    <property type="molecule type" value="Genomic_DNA"/>
</dbReference>
<protein>
    <submittedName>
        <fullName evidence="1">Uncharacterized protein</fullName>
    </submittedName>
</protein>
<name>A0A4U1I3Y2_9BURK</name>
<dbReference type="OrthoDB" id="8605335at2"/>
<gene>
    <name evidence="1" type="ORF">FAZ69_17065</name>
</gene>
<keyword evidence="2" id="KW-1185">Reference proteome</keyword>
<accession>A0A4U1I3Y2</accession>